<proteinExistence type="predicted"/>
<keyword evidence="7" id="KW-0274">FAD</keyword>
<dbReference type="GO" id="GO:0046872">
    <property type="term" value="F:metal ion binding"/>
    <property type="evidence" value="ECO:0007669"/>
    <property type="project" value="UniProtKB-KW"/>
</dbReference>
<dbReference type="Gene3D" id="2.40.30.10">
    <property type="entry name" value="Translation factors"/>
    <property type="match status" value="1"/>
</dbReference>
<evidence type="ECO:0000256" key="11">
    <source>
        <dbReference type="ARBA" id="ARBA00023014"/>
    </source>
</evidence>
<reference evidence="15" key="2">
    <citation type="submission" date="2020-09" db="EMBL/GenBank/DDBJ databases">
        <authorList>
            <person name="Sun Q."/>
            <person name="Zhou Y."/>
        </authorList>
    </citation>
    <scope>NUCLEOTIDE SEQUENCE</scope>
    <source>
        <strain evidence="15">CGMCC 1.12181</strain>
    </source>
</reference>
<evidence type="ECO:0000256" key="10">
    <source>
        <dbReference type="ARBA" id="ARBA00023004"/>
    </source>
</evidence>
<feature type="transmembrane region" description="Helical" evidence="13">
    <location>
        <begin position="38"/>
        <end position="61"/>
    </location>
</feature>
<dbReference type="PANTHER" id="PTHR47354:SF8">
    <property type="entry name" value="1,2-PHENYLACETYL-COA EPOXIDASE, SUBUNIT E"/>
    <property type="match status" value="1"/>
</dbReference>
<dbReference type="RefSeq" id="WP_188365386.1">
    <property type="nucleotide sequence ID" value="NZ_BAABJF010000003.1"/>
</dbReference>
<dbReference type="InterPro" id="IPR017927">
    <property type="entry name" value="FAD-bd_FR_type"/>
</dbReference>
<evidence type="ECO:0000259" key="14">
    <source>
        <dbReference type="PROSITE" id="PS51384"/>
    </source>
</evidence>
<sequence length="449" mass="50379">MNNKKLTVMLALISTVIVAIWAWSYAMNATASTHLPWITYHNILYVTGLLAMALLSITMILATRPAILEPVFNGLDKIYRLHKWTAILAVIFAVLHWLTEMNDDLLESLLLVSGQPTEASVSGFVDTMQELAEDLGEWSFYLVAGMVLLSLLKFFPYKFWRYLHRIMPVLYLLLVFHAAWLTPFSWWQQPIGLLLGLLMVAGSIAAMRSLTGHIGRTRRVQGTIKSITASAQGITQVVCQLGKKWPGHRAGQFAFVRFDRLEGNHPFTIANADKNNGQLTFEIKALGDYTKNLAGKITEGQAVTVEGPYGRFDLKHHKANAEQIWVAAGIGVTPFLAWLEELQNHPEQVPTAQMHYCTHDGSSDPMVPRLQQLCDNLKSDNSPGISLHIHDSQKGQKITTEDLLNRDAAKKVTEVWYCGPKGLARLLETGLKKMLPGSLRFRKEAFEFR</sequence>
<evidence type="ECO:0000256" key="4">
    <source>
        <dbReference type="ARBA" id="ARBA00022692"/>
    </source>
</evidence>
<dbReference type="SUPFAM" id="SSF63380">
    <property type="entry name" value="Riboflavin synthase domain-like"/>
    <property type="match status" value="1"/>
</dbReference>
<evidence type="ECO:0000256" key="1">
    <source>
        <dbReference type="ARBA" id="ARBA00001974"/>
    </source>
</evidence>
<keyword evidence="8 13" id="KW-1133">Transmembrane helix</keyword>
<comment type="subcellular location">
    <subcellularLocation>
        <location evidence="2">Membrane</location>
        <topology evidence="2">Multi-pass membrane protein</topology>
    </subcellularLocation>
</comment>
<keyword evidence="12 13" id="KW-0472">Membrane</keyword>
<dbReference type="InterPro" id="IPR017938">
    <property type="entry name" value="Riboflavin_synthase-like_b-brl"/>
</dbReference>
<dbReference type="Proteomes" id="UP000605253">
    <property type="component" value="Unassembled WGS sequence"/>
</dbReference>
<evidence type="ECO:0000256" key="13">
    <source>
        <dbReference type="SAM" id="Phobius"/>
    </source>
</evidence>
<dbReference type="InterPro" id="IPR039261">
    <property type="entry name" value="FNR_nucleotide-bd"/>
</dbReference>
<dbReference type="GO" id="GO:0050660">
    <property type="term" value="F:flavin adenine dinucleotide binding"/>
    <property type="evidence" value="ECO:0007669"/>
    <property type="project" value="TreeGrafter"/>
</dbReference>
<keyword evidence="10" id="KW-0408">Iron</keyword>
<keyword evidence="9" id="KW-0560">Oxidoreductase</keyword>
<evidence type="ECO:0000313" key="15">
    <source>
        <dbReference type="EMBL" id="GGF96856.1"/>
    </source>
</evidence>
<evidence type="ECO:0000256" key="9">
    <source>
        <dbReference type="ARBA" id="ARBA00023002"/>
    </source>
</evidence>
<evidence type="ECO:0000256" key="3">
    <source>
        <dbReference type="ARBA" id="ARBA00022630"/>
    </source>
</evidence>
<comment type="cofactor">
    <cofactor evidence="1">
        <name>FAD</name>
        <dbReference type="ChEBI" id="CHEBI:57692"/>
    </cofactor>
</comment>
<keyword evidence="16" id="KW-1185">Reference proteome</keyword>
<dbReference type="SUPFAM" id="SSF52343">
    <property type="entry name" value="Ferredoxin reductase-like, C-terminal NADP-linked domain"/>
    <property type="match status" value="1"/>
</dbReference>
<dbReference type="GO" id="GO:0051537">
    <property type="term" value="F:2 iron, 2 sulfur cluster binding"/>
    <property type="evidence" value="ECO:0007669"/>
    <property type="project" value="UniProtKB-KW"/>
</dbReference>
<reference evidence="15" key="1">
    <citation type="journal article" date="2014" name="Int. J. Syst. Evol. Microbiol.">
        <title>Complete genome sequence of Corynebacterium casei LMG S-19264T (=DSM 44701T), isolated from a smear-ripened cheese.</title>
        <authorList>
            <consortium name="US DOE Joint Genome Institute (JGI-PGF)"/>
            <person name="Walter F."/>
            <person name="Albersmeier A."/>
            <person name="Kalinowski J."/>
            <person name="Ruckert C."/>
        </authorList>
    </citation>
    <scope>NUCLEOTIDE SEQUENCE</scope>
    <source>
        <strain evidence="15">CGMCC 1.12181</strain>
    </source>
</reference>
<evidence type="ECO:0000256" key="12">
    <source>
        <dbReference type="ARBA" id="ARBA00023136"/>
    </source>
</evidence>
<dbReference type="Pfam" id="PF01794">
    <property type="entry name" value="Ferric_reduct"/>
    <property type="match status" value="1"/>
</dbReference>
<dbReference type="Pfam" id="PF08022">
    <property type="entry name" value="FAD_binding_8"/>
    <property type="match status" value="1"/>
</dbReference>
<feature type="transmembrane region" description="Helical" evidence="13">
    <location>
        <begin position="7"/>
        <end position="26"/>
    </location>
</feature>
<organism evidence="15 16">
    <name type="scientific">Marinicella pacifica</name>
    <dbReference type="NCBI Taxonomy" id="1171543"/>
    <lineage>
        <taxon>Bacteria</taxon>
        <taxon>Pseudomonadati</taxon>
        <taxon>Pseudomonadota</taxon>
        <taxon>Gammaproteobacteria</taxon>
        <taxon>Lysobacterales</taxon>
        <taxon>Marinicellaceae</taxon>
        <taxon>Marinicella</taxon>
    </lineage>
</organism>
<feature type="transmembrane region" description="Helical" evidence="13">
    <location>
        <begin position="81"/>
        <end position="99"/>
    </location>
</feature>
<feature type="transmembrane region" description="Helical" evidence="13">
    <location>
        <begin position="193"/>
        <end position="211"/>
    </location>
</feature>
<dbReference type="Gene3D" id="3.40.50.80">
    <property type="entry name" value="Nucleotide-binding domain of ferredoxin-NADP reductase (FNR) module"/>
    <property type="match status" value="1"/>
</dbReference>
<protein>
    <recommendedName>
        <fullName evidence="14">FAD-binding FR-type domain-containing protein</fullName>
    </recommendedName>
</protein>
<feature type="domain" description="FAD-binding FR-type" evidence="14">
    <location>
        <begin position="217"/>
        <end position="315"/>
    </location>
</feature>
<dbReference type="InterPro" id="IPR050415">
    <property type="entry name" value="MRET"/>
</dbReference>
<accession>A0A917CUY0</accession>
<evidence type="ECO:0000256" key="7">
    <source>
        <dbReference type="ARBA" id="ARBA00022827"/>
    </source>
</evidence>
<dbReference type="GO" id="GO:0016491">
    <property type="term" value="F:oxidoreductase activity"/>
    <property type="evidence" value="ECO:0007669"/>
    <property type="project" value="UniProtKB-KW"/>
</dbReference>
<dbReference type="EMBL" id="BMEO01000007">
    <property type="protein sequence ID" value="GGF96856.1"/>
    <property type="molecule type" value="Genomic_DNA"/>
</dbReference>
<dbReference type="PROSITE" id="PS51384">
    <property type="entry name" value="FAD_FR"/>
    <property type="match status" value="1"/>
</dbReference>
<gene>
    <name evidence="15" type="ORF">GCM10011365_17820</name>
</gene>
<evidence type="ECO:0000313" key="16">
    <source>
        <dbReference type="Proteomes" id="UP000605253"/>
    </source>
</evidence>
<keyword evidence="5" id="KW-0001">2Fe-2S</keyword>
<dbReference type="InterPro" id="IPR013130">
    <property type="entry name" value="Fe3_Rdtase_TM_dom"/>
</dbReference>
<dbReference type="GO" id="GO:0016020">
    <property type="term" value="C:membrane"/>
    <property type="evidence" value="ECO:0007669"/>
    <property type="project" value="UniProtKB-SubCell"/>
</dbReference>
<dbReference type="InterPro" id="IPR013112">
    <property type="entry name" value="FAD-bd_8"/>
</dbReference>
<keyword evidence="6" id="KW-0479">Metal-binding</keyword>
<dbReference type="PANTHER" id="PTHR47354">
    <property type="entry name" value="NADH OXIDOREDUCTASE HCR"/>
    <property type="match status" value="1"/>
</dbReference>
<name>A0A917CUY0_9GAMM</name>
<keyword evidence="11" id="KW-0411">Iron-sulfur</keyword>
<evidence type="ECO:0000256" key="5">
    <source>
        <dbReference type="ARBA" id="ARBA00022714"/>
    </source>
</evidence>
<dbReference type="CDD" id="cd06198">
    <property type="entry name" value="FNR_like_3"/>
    <property type="match status" value="1"/>
</dbReference>
<evidence type="ECO:0000256" key="8">
    <source>
        <dbReference type="ARBA" id="ARBA00022989"/>
    </source>
</evidence>
<comment type="caution">
    <text evidence="15">The sequence shown here is derived from an EMBL/GenBank/DDBJ whole genome shotgun (WGS) entry which is preliminary data.</text>
</comment>
<keyword evidence="3" id="KW-0285">Flavoprotein</keyword>
<dbReference type="AlphaFoldDB" id="A0A917CUY0"/>
<keyword evidence="4 13" id="KW-0812">Transmembrane</keyword>
<evidence type="ECO:0000256" key="6">
    <source>
        <dbReference type="ARBA" id="ARBA00022723"/>
    </source>
</evidence>
<feature type="transmembrane region" description="Helical" evidence="13">
    <location>
        <begin position="138"/>
        <end position="157"/>
    </location>
</feature>
<evidence type="ECO:0000256" key="2">
    <source>
        <dbReference type="ARBA" id="ARBA00004141"/>
    </source>
</evidence>
<feature type="transmembrane region" description="Helical" evidence="13">
    <location>
        <begin position="169"/>
        <end position="187"/>
    </location>
</feature>